<dbReference type="EMBL" id="JAUEPU010000027">
    <property type="protein sequence ID" value="KAK0492992.1"/>
    <property type="molecule type" value="Genomic_DNA"/>
</dbReference>
<name>A0AA39PYL4_9AGAR</name>
<comment type="caution">
    <text evidence="2">The sequence shown here is derived from an EMBL/GenBank/DDBJ whole genome shotgun (WGS) entry which is preliminary data.</text>
</comment>
<feature type="region of interest" description="Disordered" evidence="1">
    <location>
        <begin position="107"/>
        <end position="126"/>
    </location>
</feature>
<evidence type="ECO:0000313" key="3">
    <source>
        <dbReference type="Proteomes" id="UP001175228"/>
    </source>
</evidence>
<evidence type="ECO:0000256" key="1">
    <source>
        <dbReference type="SAM" id="MobiDB-lite"/>
    </source>
</evidence>
<feature type="compositionally biased region" description="Polar residues" evidence="1">
    <location>
        <begin position="107"/>
        <end position="116"/>
    </location>
</feature>
<organism evidence="2 3">
    <name type="scientific">Armillaria luteobubalina</name>
    <dbReference type="NCBI Taxonomy" id="153913"/>
    <lineage>
        <taxon>Eukaryota</taxon>
        <taxon>Fungi</taxon>
        <taxon>Dikarya</taxon>
        <taxon>Basidiomycota</taxon>
        <taxon>Agaricomycotina</taxon>
        <taxon>Agaricomycetes</taxon>
        <taxon>Agaricomycetidae</taxon>
        <taxon>Agaricales</taxon>
        <taxon>Marasmiineae</taxon>
        <taxon>Physalacriaceae</taxon>
        <taxon>Armillaria</taxon>
    </lineage>
</organism>
<sequence>MNAKKVDVEDEPPSIQSNDTTVRVKFTHSGHPELTTPEALAVIFAPFGPTDLEMIVLSLKASKKAPSKPPKYSTALVPFKRIGNAFVAVCGKEPEILGWLKRTEKFSAQPSNPEPHTSTSTSSTFSSFPETLPDAIVLVVFPDIDYESLTLMHMRQAQCERLELEILEREANE</sequence>
<accession>A0AA39PYL4</accession>
<dbReference type="AlphaFoldDB" id="A0AA39PYL4"/>
<gene>
    <name evidence="2" type="ORF">EDD18DRAFT_1408562</name>
</gene>
<reference evidence="2" key="1">
    <citation type="submission" date="2023-06" db="EMBL/GenBank/DDBJ databases">
        <authorList>
            <consortium name="Lawrence Berkeley National Laboratory"/>
            <person name="Ahrendt S."/>
            <person name="Sahu N."/>
            <person name="Indic B."/>
            <person name="Wong-Bajracharya J."/>
            <person name="Merenyi Z."/>
            <person name="Ke H.-M."/>
            <person name="Monk M."/>
            <person name="Kocsube S."/>
            <person name="Drula E."/>
            <person name="Lipzen A."/>
            <person name="Balint B."/>
            <person name="Henrissat B."/>
            <person name="Andreopoulos B."/>
            <person name="Martin F.M."/>
            <person name="Harder C.B."/>
            <person name="Rigling D."/>
            <person name="Ford K.L."/>
            <person name="Foster G.D."/>
            <person name="Pangilinan J."/>
            <person name="Papanicolaou A."/>
            <person name="Barry K."/>
            <person name="LaButti K."/>
            <person name="Viragh M."/>
            <person name="Koriabine M."/>
            <person name="Yan M."/>
            <person name="Riley R."/>
            <person name="Champramary S."/>
            <person name="Plett K.L."/>
            <person name="Tsai I.J."/>
            <person name="Slot J."/>
            <person name="Sipos G."/>
            <person name="Plett J."/>
            <person name="Nagy L.G."/>
            <person name="Grigoriev I.V."/>
        </authorList>
    </citation>
    <scope>NUCLEOTIDE SEQUENCE</scope>
    <source>
        <strain evidence="2">HWK02</strain>
    </source>
</reference>
<feature type="compositionally biased region" description="Low complexity" evidence="1">
    <location>
        <begin position="117"/>
        <end position="126"/>
    </location>
</feature>
<evidence type="ECO:0000313" key="2">
    <source>
        <dbReference type="EMBL" id="KAK0492992.1"/>
    </source>
</evidence>
<dbReference type="Proteomes" id="UP001175228">
    <property type="component" value="Unassembled WGS sequence"/>
</dbReference>
<keyword evidence="3" id="KW-1185">Reference proteome</keyword>
<proteinExistence type="predicted"/>
<protein>
    <submittedName>
        <fullName evidence="2">Uncharacterized protein</fullName>
    </submittedName>
</protein>